<comment type="caution">
    <text evidence="3">The sequence shown here is derived from an EMBL/GenBank/DDBJ whole genome shotgun (WGS) entry which is preliminary data.</text>
</comment>
<feature type="compositionally biased region" description="Basic residues" evidence="1">
    <location>
        <begin position="590"/>
        <end position="618"/>
    </location>
</feature>
<evidence type="ECO:0000313" key="3">
    <source>
        <dbReference type="EMBL" id="CAF3588913.1"/>
    </source>
</evidence>
<dbReference type="AlphaFoldDB" id="A0A818MEP5"/>
<gene>
    <name evidence="2" type="ORF">JYZ213_LOCUS36597</name>
    <name evidence="3" type="ORF">OXD698_LOCUS5805</name>
</gene>
<evidence type="ECO:0000256" key="1">
    <source>
        <dbReference type="SAM" id="MobiDB-lite"/>
    </source>
</evidence>
<proteinExistence type="predicted"/>
<reference evidence="3" key="1">
    <citation type="submission" date="2021-02" db="EMBL/GenBank/DDBJ databases">
        <authorList>
            <person name="Nowell W R."/>
        </authorList>
    </citation>
    <scope>NUCLEOTIDE SEQUENCE</scope>
</reference>
<name>A0A818MEP5_9BILA</name>
<organism evidence="3 4">
    <name type="scientific">Adineta steineri</name>
    <dbReference type="NCBI Taxonomy" id="433720"/>
    <lineage>
        <taxon>Eukaryota</taxon>
        <taxon>Metazoa</taxon>
        <taxon>Spiralia</taxon>
        <taxon>Gnathifera</taxon>
        <taxon>Rotifera</taxon>
        <taxon>Eurotatoria</taxon>
        <taxon>Bdelloidea</taxon>
        <taxon>Adinetida</taxon>
        <taxon>Adinetidae</taxon>
        <taxon>Adineta</taxon>
    </lineage>
</organism>
<feature type="region of interest" description="Disordered" evidence="1">
    <location>
        <begin position="586"/>
        <end position="677"/>
    </location>
</feature>
<protein>
    <submittedName>
        <fullName evidence="3">Uncharacterized protein</fullName>
    </submittedName>
</protein>
<dbReference type="EMBL" id="CAJNOG010000901">
    <property type="protein sequence ID" value="CAF1379824.1"/>
    <property type="molecule type" value="Genomic_DNA"/>
</dbReference>
<dbReference type="EMBL" id="CAJOAZ010000243">
    <property type="protein sequence ID" value="CAF3588913.1"/>
    <property type="molecule type" value="Genomic_DNA"/>
</dbReference>
<accession>A0A818MEP5</accession>
<feature type="compositionally biased region" description="Low complexity" evidence="1">
    <location>
        <begin position="619"/>
        <end position="628"/>
    </location>
</feature>
<sequence length="846" mass="93958">MATLFPPGYGGYPSYQFSSPNQYSNRYYNDRYGRREMAFAPHYPTQQPLYQPPFNPAGAYSSNRYDRAGLSSFGNQLIGALNELDERYRQEQYYNKLSKLERQYQSLHGTAMPSPYQSAPQYEYVKETQIIPFPILMNPGAASYGTQTIIGNNNPWNMGYNNSTTMNFGAGFGGNLPPKIRVIFIPTGQSLSQQPCTGPLAMPPFLYNRISQPLSSFPLPPPLPQLGSMPLTPAVQQMVLQRYSNPIAVLPYSSNWQQPQLMMPNFSQGFQQQLQQPMVPMQPYLPAPQSYMPPAMPAYPSYPAASQQYNSFPAPVPFQGFPSQPPAPQPYASYPAPAPVQCFPSQPPAPQPYASYPAPAPVQCFPSQPPAPQPYVPYPAPAPVQNFSALQPASVPIQGFPLLPPAPQPYIPAPAYTQGYSSLSSAPQPYVPPSSFTLPSNNQCIPQSPLSQFSSVSDPSSSSYPSLCRACPPAPPPLTISVSGHCWVQHCSACHHVPTHDTNHNVRPNTGRSTPLLRHPTVPQYVPDQTPYQPPYPQQQQQQQCMLPNAPVMMRPWLRKTPPIPPGSVVLSDKCFNRDGSCCWDYSHSQKQHRPHRQHRERRQHREHKRGSQSKRRSTTISSRSGSSDEPTALKASKSVSPRRASKTSKNSSQEKAPVILKNPESRSSSSGLSAEYDKATMYVPPEKKESVPEQLAGEARNVNLQYNYQPQELPSVYHTNRYLKSSSETSTISLSGRASSELSFSYVKQGSRTVTVINDLNSINEESFNHKKQEKPPLPPSYTRKSKDKLYIIRELSAASPSTFSTYSSDAPFDIVDKDIDSISLSSTIEGNKLEGDANLHHQMF</sequence>
<dbReference type="Proteomes" id="UP000663845">
    <property type="component" value="Unassembled WGS sequence"/>
</dbReference>
<dbReference type="Proteomes" id="UP000663844">
    <property type="component" value="Unassembled WGS sequence"/>
</dbReference>
<evidence type="ECO:0000313" key="2">
    <source>
        <dbReference type="EMBL" id="CAF1379824.1"/>
    </source>
</evidence>
<evidence type="ECO:0000313" key="4">
    <source>
        <dbReference type="Proteomes" id="UP000663844"/>
    </source>
</evidence>